<dbReference type="InterPro" id="IPR007168">
    <property type="entry name" value="Phageshock_PspC_N"/>
</dbReference>
<keyword evidence="4 6" id="KW-1133">Transmembrane helix</keyword>
<evidence type="ECO:0000313" key="9">
    <source>
        <dbReference type="Proteomes" id="UP001595989"/>
    </source>
</evidence>
<name>A0ABV9DH89_9BACI</name>
<sequence>MTKRLYRSQTERMIKGVCGGIAEYFNIDPTIVRIIFVALAFAGGASIYAYIIAIFVIPKEQDVR</sequence>
<dbReference type="EMBL" id="JBHSFU010000004">
    <property type="protein sequence ID" value="MFC4557496.1"/>
    <property type="molecule type" value="Genomic_DNA"/>
</dbReference>
<dbReference type="RefSeq" id="WP_390293468.1">
    <property type="nucleotide sequence ID" value="NZ_JBHSFU010000004.1"/>
</dbReference>
<gene>
    <name evidence="8" type="ORF">ACFO3D_04655</name>
</gene>
<keyword evidence="3 6" id="KW-0812">Transmembrane</keyword>
<keyword evidence="9" id="KW-1185">Reference proteome</keyword>
<dbReference type="PANTHER" id="PTHR33885">
    <property type="entry name" value="PHAGE SHOCK PROTEIN C"/>
    <property type="match status" value="1"/>
</dbReference>
<evidence type="ECO:0000313" key="8">
    <source>
        <dbReference type="EMBL" id="MFC4557496.1"/>
    </source>
</evidence>
<dbReference type="Pfam" id="PF04024">
    <property type="entry name" value="PspC"/>
    <property type="match status" value="1"/>
</dbReference>
<evidence type="ECO:0000256" key="3">
    <source>
        <dbReference type="ARBA" id="ARBA00022692"/>
    </source>
</evidence>
<evidence type="ECO:0000259" key="7">
    <source>
        <dbReference type="Pfam" id="PF04024"/>
    </source>
</evidence>
<evidence type="ECO:0000256" key="5">
    <source>
        <dbReference type="ARBA" id="ARBA00023136"/>
    </source>
</evidence>
<evidence type="ECO:0000256" key="4">
    <source>
        <dbReference type="ARBA" id="ARBA00022989"/>
    </source>
</evidence>
<keyword evidence="5 6" id="KW-0472">Membrane</keyword>
<proteinExistence type="predicted"/>
<evidence type="ECO:0000256" key="1">
    <source>
        <dbReference type="ARBA" id="ARBA00004162"/>
    </source>
</evidence>
<feature type="domain" description="Phage shock protein PspC N-terminal" evidence="7">
    <location>
        <begin position="3"/>
        <end position="60"/>
    </location>
</feature>
<accession>A0ABV9DH89</accession>
<dbReference type="Proteomes" id="UP001595989">
    <property type="component" value="Unassembled WGS sequence"/>
</dbReference>
<reference evidence="9" key="1">
    <citation type="journal article" date="2019" name="Int. J. Syst. Evol. Microbiol.">
        <title>The Global Catalogue of Microorganisms (GCM) 10K type strain sequencing project: providing services to taxonomists for standard genome sequencing and annotation.</title>
        <authorList>
            <consortium name="The Broad Institute Genomics Platform"/>
            <consortium name="The Broad Institute Genome Sequencing Center for Infectious Disease"/>
            <person name="Wu L."/>
            <person name="Ma J."/>
        </authorList>
    </citation>
    <scope>NUCLEOTIDE SEQUENCE [LARGE SCALE GENOMIC DNA]</scope>
    <source>
        <strain evidence="9">CGMCC 4.7426</strain>
    </source>
</reference>
<dbReference type="PANTHER" id="PTHR33885:SF3">
    <property type="entry name" value="PHAGE SHOCK PROTEIN C"/>
    <property type="match status" value="1"/>
</dbReference>
<feature type="transmembrane region" description="Helical" evidence="6">
    <location>
        <begin position="34"/>
        <end position="57"/>
    </location>
</feature>
<organism evidence="8 9">
    <name type="scientific">Virgibacillus kekensis</name>
    <dbReference type="NCBI Taxonomy" id="202261"/>
    <lineage>
        <taxon>Bacteria</taxon>
        <taxon>Bacillati</taxon>
        <taxon>Bacillota</taxon>
        <taxon>Bacilli</taxon>
        <taxon>Bacillales</taxon>
        <taxon>Bacillaceae</taxon>
        <taxon>Virgibacillus</taxon>
    </lineage>
</organism>
<comment type="subcellular location">
    <subcellularLocation>
        <location evidence="1">Cell membrane</location>
        <topology evidence="1">Single-pass membrane protein</topology>
    </subcellularLocation>
</comment>
<comment type="caution">
    <text evidence="8">The sequence shown here is derived from an EMBL/GenBank/DDBJ whole genome shotgun (WGS) entry which is preliminary data.</text>
</comment>
<protein>
    <submittedName>
        <fullName evidence="8">PspC domain-containing protein</fullName>
    </submittedName>
</protein>
<dbReference type="InterPro" id="IPR052027">
    <property type="entry name" value="PspC"/>
</dbReference>
<evidence type="ECO:0000256" key="2">
    <source>
        <dbReference type="ARBA" id="ARBA00022475"/>
    </source>
</evidence>
<evidence type="ECO:0000256" key="6">
    <source>
        <dbReference type="SAM" id="Phobius"/>
    </source>
</evidence>
<keyword evidence="2" id="KW-1003">Cell membrane</keyword>